<dbReference type="EMBL" id="CP045809">
    <property type="protein sequence ID" value="QHN35295.1"/>
    <property type="molecule type" value="Genomic_DNA"/>
</dbReference>
<feature type="compositionally biased region" description="Basic and acidic residues" evidence="1">
    <location>
        <begin position="87"/>
        <end position="96"/>
    </location>
</feature>
<accession>A0ABX6IHF9</accession>
<dbReference type="Proteomes" id="UP001059836">
    <property type="component" value="Chromosome"/>
</dbReference>
<evidence type="ECO:0000256" key="1">
    <source>
        <dbReference type="SAM" id="MobiDB-lite"/>
    </source>
</evidence>
<evidence type="ECO:0000313" key="3">
    <source>
        <dbReference type="Proteomes" id="UP001059836"/>
    </source>
</evidence>
<name>A0ABX6IHF9_9ACTN</name>
<evidence type="ECO:0000313" key="2">
    <source>
        <dbReference type="EMBL" id="QHN35295.1"/>
    </source>
</evidence>
<protein>
    <submittedName>
        <fullName evidence="2">Uncharacterized protein</fullName>
    </submittedName>
</protein>
<dbReference type="RefSeq" id="WP_213249385.1">
    <property type="nucleotide sequence ID" value="NZ_CP045806.1"/>
</dbReference>
<feature type="region of interest" description="Disordered" evidence="1">
    <location>
        <begin position="81"/>
        <end position="105"/>
    </location>
</feature>
<keyword evidence="3" id="KW-1185">Reference proteome</keyword>
<organism evidence="2 3">
    <name type="scientific">Gordonia pseudamarae</name>
    <dbReference type="NCBI Taxonomy" id="2831662"/>
    <lineage>
        <taxon>Bacteria</taxon>
        <taxon>Bacillati</taxon>
        <taxon>Actinomycetota</taxon>
        <taxon>Actinomycetes</taxon>
        <taxon>Mycobacteriales</taxon>
        <taxon>Gordoniaceae</taxon>
        <taxon>Gordonia</taxon>
    </lineage>
</organism>
<proteinExistence type="predicted"/>
<sequence>MAFSDDELEEFYRAVEERTAWRRERPVRRARPRRARVCPTPYKECFPTPMEATDAIARSRTTRFGVPWLRSYHCDCGSWHLTSTPDYRGDDGDSSGRHRRRGRRH</sequence>
<reference evidence="2" key="1">
    <citation type="journal article" date="2021" name="Nat. Microbiol.">
        <title>Cocultivation of an ultrasmall environmental parasitic bacterium with lytic ability against bacteria associated with wastewater foams.</title>
        <authorList>
            <person name="Batinovic S."/>
            <person name="Rose J.J.A."/>
            <person name="Ratcliffe J."/>
            <person name="Seviour R.J."/>
            <person name="Petrovski S."/>
        </authorList>
    </citation>
    <scope>NUCLEOTIDE SEQUENCE</scope>
    <source>
        <strain evidence="2">CON9</strain>
    </source>
</reference>
<gene>
    <name evidence="2" type="ORF">GII31_10725</name>
</gene>